<feature type="domain" description="4'-phosphopantetheinyl transferase" evidence="2">
    <location>
        <begin position="159"/>
        <end position="220"/>
    </location>
</feature>
<reference evidence="4" key="1">
    <citation type="journal article" date="2019" name="Int. J. Syst. Evol. Microbiol.">
        <title>The Global Catalogue of Microorganisms (GCM) 10K type strain sequencing project: providing services to taxonomists for standard genome sequencing and annotation.</title>
        <authorList>
            <consortium name="The Broad Institute Genomics Platform"/>
            <consortium name="The Broad Institute Genome Sequencing Center for Infectious Disease"/>
            <person name="Wu L."/>
            <person name="Ma J."/>
        </authorList>
    </citation>
    <scope>NUCLEOTIDE SEQUENCE [LARGE SCALE GENOMIC DNA]</scope>
    <source>
        <strain evidence="4">KCTC 42280</strain>
    </source>
</reference>
<name>A0ABQ3GR91_9GAMM</name>
<dbReference type="Gene3D" id="3.90.470.20">
    <property type="entry name" value="4'-phosphopantetheinyl transferase domain"/>
    <property type="match status" value="1"/>
</dbReference>
<dbReference type="EMBL" id="BMZR01000003">
    <property type="protein sequence ID" value="GHD33632.1"/>
    <property type="molecule type" value="Genomic_DNA"/>
</dbReference>
<gene>
    <name evidence="3" type="ORF">GCM10016272_17900</name>
</gene>
<dbReference type="InterPro" id="IPR008278">
    <property type="entry name" value="4-PPantetheinyl_Trfase_dom"/>
</dbReference>
<keyword evidence="4" id="KW-1185">Reference proteome</keyword>
<proteinExistence type="predicted"/>
<dbReference type="Proteomes" id="UP000610203">
    <property type="component" value="Unassembled WGS sequence"/>
</dbReference>
<protein>
    <recommendedName>
        <fullName evidence="2">4'-phosphopantetheinyl transferase domain-containing protein</fullName>
    </recommendedName>
</protein>
<evidence type="ECO:0000313" key="4">
    <source>
        <dbReference type="Proteomes" id="UP000610203"/>
    </source>
</evidence>
<dbReference type="SUPFAM" id="SSF56214">
    <property type="entry name" value="4'-phosphopantetheinyl transferase"/>
    <property type="match status" value="1"/>
</dbReference>
<keyword evidence="1" id="KW-0808">Transferase</keyword>
<sequence>MPTLPLTHIQYTQLDPMTWCATAQVSEPLYVNTKAIWGKSTRLSAPHVLNTDFHKISRINWYYHPLQSQLSVKEVAHNQRQRQRKGVRLLLKALLNKLEITDILNESSFPYRLIESQHYVCFSHTDMGHRSDSGKDSEHNNSRMPSNHIAVAISRRHTVGIDIETNEVAWHVAQRFYHPHETAALQVLPTSERSAITKLLWQIKESFIKVYQYKLAQGLGVDYSYLIPSLINIVNENASLSVISDNKASYRIVVLPSQQTVIVF</sequence>
<dbReference type="Pfam" id="PF01648">
    <property type="entry name" value="ACPS"/>
    <property type="match status" value="1"/>
</dbReference>
<comment type="caution">
    <text evidence="3">The sequence shown here is derived from an EMBL/GenBank/DDBJ whole genome shotgun (WGS) entry which is preliminary data.</text>
</comment>
<evidence type="ECO:0000313" key="3">
    <source>
        <dbReference type="EMBL" id="GHD33632.1"/>
    </source>
</evidence>
<evidence type="ECO:0000259" key="2">
    <source>
        <dbReference type="Pfam" id="PF01648"/>
    </source>
</evidence>
<dbReference type="InterPro" id="IPR037143">
    <property type="entry name" value="4-PPantetheinyl_Trfase_dom_sf"/>
</dbReference>
<accession>A0ABQ3GR91</accession>
<dbReference type="RefSeq" id="WP_189584803.1">
    <property type="nucleotide sequence ID" value="NZ_BMZR01000003.1"/>
</dbReference>
<organism evidence="3 4">
    <name type="scientific">Psychrobacter glaciei</name>
    <dbReference type="NCBI Taxonomy" id="619771"/>
    <lineage>
        <taxon>Bacteria</taxon>
        <taxon>Pseudomonadati</taxon>
        <taxon>Pseudomonadota</taxon>
        <taxon>Gammaproteobacteria</taxon>
        <taxon>Moraxellales</taxon>
        <taxon>Moraxellaceae</taxon>
        <taxon>Psychrobacter</taxon>
    </lineage>
</organism>
<evidence type="ECO:0000256" key="1">
    <source>
        <dbReference type="ARBA" id="ARBA00022679"/>
    </source>
</evidence>